<organism evidence="4 5">
    <name type="scientific">Streptomyces albipurpureus</name>
    <dbReference type="NCBI Taxonomy" id="2897419"/>
    <lineage>
        <taxon>Bacteria</taxon>
        <taxon>Bacillati</taxon>
        <taxon>Actinomycetota</taxon>
        <taxon>Actinomycetes</taxon>
        <taxon>Kitasatosporales</taxon>
        <taxon>Streptomycetaceae</taxon>
        <taxon>Streptomyces</taxon>
    </lineage>
</organism>
<dbReference type="InterPro" id="IPR025241">
    <property type="entry name" value="DUF4190"/>
</dbReference>
<evidence type="ECO:0000256" key="1">
    <source>
        <dbReference type="SAM" id="Phobius"/>
    </source>
</evidence>
<comment type="caution">
    <text evidence="4">The sequence shown here is derived from an EMBL/GenBank/DDBJ whole genome shotgun (WGS) entry which is preliminary data.</text>
</comment>
<proteinExistence type="predicted"/>
<feature type="domain" description="DUF4190" evidence="2">
    <location>
        <begin position="3"/>
        <end position="49"/>
    </location>
</feature>
<feature type="domain" description="Septum formation-related" evidence="3">
    <location>
        <begin position="83"/>
        <end position="207"/>
    </location>
</feature>
<dbReference type="EMBL" id="JAMQAW010000010">
    <property type="protein sequence ID" value="MCM2389125.1"/>
    <property type="molecule type" value="Genomic_DNA"/>
</dbReference>
<gene>
    <name evidence="4" type="ORF">NBG84_12600</name>
</gene>
<evidence type="ECO:0000313" key="5">
    <source>
        <dbReference type="Proteomes" id="UP001431429"/>
    </source>
</evidence>
<evidence type="ECO:0000259" key="3">
    <source>
        <dbReference type="Pfam" id="PF13845"/>
    </source>
</evidence>
<accession>A0ABT0UNC8</accession>
<dbReference type="InterPro" id="IPR026004">
    <property type="entry name" value="Septum_form"/>
</dbReference>
<keyword evidence="1" id="KW-0472">Membrane</keyword>
<name>A0ABT0UNC8_9ACTN</name>
<dbReference type="Pfam" id="PF13845">
    <property type="entry name" value="Septum_form"/>
    <property type="match status" value="1"/>
</dbReference>
<evidence type="ECO:0000259" key="2">
    <source>
        <dbReference type="Pfam" id="PF13828"/>
    </source>
</evidence>
<keyword evidence="5" id="KW-1185">Reference proteome</keyword>
<evidence type="ECO:0000313" key="4">
    <source>
        <dbReference type="EMBL" id="MCM2389125.1"/>
    </source>
</evidence>
<dbReference type="Pfam" id="PF13828">
    <property type="entry name" value="DUF4190"/>
    <property type="match status" value="1"/>
</dbReference>
<keyword evidence="1" id="KW-0812">Transmembrane</keyword>
<protein>
    <submittedName>
        <fullName evidence="4">DUF4190 domain-containing protein</fullName>
    </submittedName>
</protein>
<dbReference type="Proteomes" id="UP001431429">
    <property type="component" value="Unassembled WGS sequence"/>
</dbReference>
<sequence length="331" mass="36452">MSGIVCCVPPLGLIFGLISLSQIRRRGERGKGMAIAGTILSALSTLLTLTLLVTGFLGSAWEGFKDEMDETSRSRSTLDLRAGDCFNLPGRGASEEKETEAVEAVDCDGEHQAEIAGDLKITGFDGFPGARRLETLAEKSCQEINDDYAMDHWEVPGNMDYYYYLPTRESWRLGDRKITCGFATAKGETTLGSVRRDASVLDPHQQAYLRAEGAVLQAHYLMPDAEFAQEVRAHQQWAGKMAGAFTAQARALRQYDWPPSVSGAAIRRAQEFERAGTHWEKAALAKNEESFWEHTQVGDNALREKTEIAIRDAIGLTTVPPIDETEDDSSL</sequence>
<keyword evidence="1" id="KW-1133">Transmembrane helix</keyword>
<feature type="transmembrane region" description="Helical" evidence="1">
    <location>
        <begin position="34"/>
        <end position="61"/>
    </location>
</feature>
<reference evidence="4" key="1">
    <citation type="submission" date="2022-06" db="EMBL/GenBank/DDBJ databases">
        <title>Genome public.</title>
        <authorList>
            <person name="Sun Q."/>
        </authorList>
    </citation>
    <scope>NUCLEOTIDE SEQUENCE</scope>
    <source>
        <strain evidence="4">CWNU-1</strain>
    </source>
</reference>